<comment type="caution">
    <text evidence="2">The sequence shown here is derived from an EMBL/GenBank/DDBJ whole genome shotgun (WGS) entry which is preliminary data.</text>
</comment>
<keyword evidence="3" id="KW-1185">Reference proteome</keyword>
<dbReference type="EMBL" id="JBCGBO010000007">
    <property type="protein sequence ID" value="KAK9187742.1"/>
    <property type="molecule type" value="Genomic_DNA"/>
</dbReference>
<name>A0AAP0QDR5_9ROSI</name>
<sequence length="226" mass="24766">MNSSKLTICFESLVFPEEEGRRDGCTIVLVEGGAGGEGWRGEGVWPPPDSEWGKAFRGASRPPGGVARRGLHKNSAHGSGRSGGINAGLVAALPVVGITTRNPEYLLLEAKPTFLIKDYDDPKLWAALEEFVRKKDTQLSGIYFCCSIVDEIEDKIITSMWDKAYSDPIQVLVGPVIRARAKKFKEVLNGLIQATWTQSNLWRPVEGIANNKCLIQVLEVSKESLP</sequence>
<feature type="region of interest" description="Disordered" evidence="1">
    <location>
        <begin position="56"/>
        <end position="80"/>
    </location>
</feature>
<proteinExistence type="predicted"/>
<dbReference type="Proteomes" id="UP001428341">
    <property type="component" value="Unassembled WGS sequence"/>
</dbReference>
<gene>
    <name evidence="2" type="ORF">WN944_019141</name>
</gene>
<reference evidence="2 3" key="1">
    <citation type="submission" date="2024-05" db="EMBL/GenBank/DDBJ databases">
        <title>Haplotype-resolved chromosome-level genome assembly of Huyou (Citrus changshanensis).</title>
        <authorList>
            <person name="Miao C."/>
            <person name="Chen W."/>
            <person name="Wu Y."/>
            <person name="Wang L."/>
            <person name="Zhao S."/>
            <person name="Grierson D."/>
            <person name="Xu C."/>
            <person name="Chen K."/>
        </authorList>
    </citation>
    <scope>NUCLEOTIDE SEQUENCE [LARGE SCALE GENOMIC DNA]</scope>
    <source>
        <strain evidence="2">01-14</strain>
        <tissue evidence="2">Leaf</tissue>
    </source>
</reference>
<evidence type="ECO:0000256" key="1">
    <source>
        <dbReference type="SAM" id="MobiDB-lite"/>
    </source>
</evidence>
<evidence type="ECO:0000313" key="2">
    <source>
        <dbReference type="EMBL" id="KAK9187742.1"/>
    </source>
</evidence>
<accession>A0AAP0QDR5</accession>
<protein>
    <submittedName>
        <fullName evidence="2">Uncharacterized protein</fullName>
    </submittedName>
</protein>
<dbReference type="AlphaFoldDB" id="A0AAP0QDR5"/>
<organism evidence="2 3">
    <name type="scientific">Citrus x changshan-huyou</name>
    <dbReference type="NCBI Taxonomy" id="2935761"/>
    <lineage>
        <taxon>Eukaryota</taxon>
        <taxon>Viridiplantae</taxon>
        <taxon>Streptophyta</taxon>
        <taxon>Embryophyta</taxon>
        <taxon>Tracheophyta</taxon>
        <taxon>Spermatophyta</taxon>
        <taxon>Magnoliopsida</taxon>
        <taxon>eudicotyledons</taxon>
        <taxon>Gunneridae</taxon>
        <taxon>Pentapetalae</taxon>
        <taxon>rosids</taxon>
        <taxon>malvids</taxon>
        <taxon>Sapindales</taxon>
        <taxon>Rutaceae</taxon>
        <taxon>Aurantioideae</taxon>
        <taxon>Citrus</taxon>
    </lineage>
</organism>
<evidence type="ECO:0000313" key="3">
    <source>
        <dbReference type="Proteomes" id="UP001428341"/>
    </source>
</evidence>